<organism evidence="2 3">
    <name type="scientific">Megaselia scalaris</name>
    <name type="common">Humpbacked fly</name>
    <name type="synonym">Phora scalaris</name>
    <dbReference type="NCBI Taxonomy" id="36166"/>
    <lineage>
        <taxon>Eukaryota</taxon>
        <taxon>Metazoa</taxon>
        <taxon>Ecdysozoa</taxon>
        <taxon>Arthropoda</taxon>
        <taxon>Hexapoda</taxon>
        <taxon>Insecta</taxon>
        <taxon>Pterygota</taxon>
        <taxon>Neoptera</taxon>
        <taxon>Endopterygota</taxon>
        <taxon>Diptera</taxon>
        <taxon>Brachycera</taxon>
        <taxon>Muscomorpha</taxon>
        <taxon>Platypezoidea</taxon>
        <taxon>Phoridae</taxon>
        <taxon>Megaseliini</taxon>
        <taxon>Megaselia</taxon>
    </lineage>
</organism>
<reference evidence="3" key="1">
    <citation type="submission" date="2013-02" db="EMBL/GenBank/DDBJ databases">
        <authorList>
            <person name="Hughes D."/>
        </authorList>
    </citation>
    <scope>NUCLEOTIDE SEQUENCE</scope>
    <source>
        <strain>Durham</strain>
        <strain evidence="3">NC isolate 2 -- Noor lab</strain>
    </source>
</reference>
<dbReference type="InterPro" id="IPR029058">
    <property type="entry name" value="AB_hydrolase_fold"/>
</dbReference>
<evidence type="ECO:0000313" key="2">
    <source>
        <dbReference type="EnsemblMetazoa" id="MESCA004344-PA"/>
    </source>
</evidence>
<dbReference type="InterPro" id="IPR053858">
    <property type="entry name" value="Arb2_dom"/>
</dbReference>
<dbReference type="Proteomes" id="UP000015102">
    <property type="component" value="Unassembled WGS sequence"/>
</dbReference>
<dbReference type="GO" id="GO:0031048">
    <property type="term" value="P:regulatory ncRNA-mediated heterochromatin formation"/>
    <property type="evidence" value="ECO:0007669"/>
    <property type="project" value="TreeGrafter"/>
</dbReference>
<dbReference type="EMBL" id="CAQQ02089389">
    <property type="status" value="NOT_ANNOTATED_CDS"/>
    <property type="molecule type" value="Genomic_DNA"/>
</dbReference>
<accession>T1GLE3</accession>
<dbReference type="PANTHER" id="PTHR21357:SF4">
    <property type="entry name" value="FAM172 FAMILY PROTEIN HOMOLOG CG10038"/>
    <property type="match status" value="1"/>
</dbReference>
<dbReference type="STRING" id="36166.T1GLE3"/>
<evidence type="ECO:0000313" key="3">
    <source>
        <dbReference type="Proteomes" id="UP000015102"/>
    </source>
</evidence>
<dbReference type="Gene3D" id="3.40.50.1820">
    <property type="entry name" value="alpha/beta hydrolase"/>
    <property type="match status" value="1"/>
</dbReference>
<dbReference type="GO" id="GO:0005634">
    <property type="term" value="C:nucleus"/>
    <property type="evidence" value="ECO:0007669"/>
    <property type="project" value="TreeGrafter"/>
</dbReference>
<proteinExistence type="predicted"/>
<dbReference type="InterPro" id="IPR048263">
    <property type="entry name" value="Arb2"/>
</dbReference>
<dbReference type="AlphaFoldDB" id="T1GLE3"/>
<protein>
    <recommendedName>
        <fullName evidence="1">Arb2 domain-containing protein</fullName>
    </recommendedName>
</protein>
<dbReference type="EMBL" id="CAQQ02089388">
    <property type="status" value="NOT_ANNOTATED_CDS"/>
    <property type="molecule type" value="Genomic_DNA"/>
</dbReference>
<dbReference type="HOGENOM" id="CLU_141838_0_0_1"/>
<dbReference type="SUPFAM" id="SSF53474">
    <property type="entry name" value="alpha/beta-Hydrolases"/>
    <property type="match status" value="1"/>
</dbReference>
<reference evidence="2" key="2">
    <citation type="submission" date="2015-06" db="UniProtKB">
        <authorList>
            <consortium name="EnsemblMetazoa"/>
        </authorList>
    </citation>
    <scope>IDENTIFICATION</scope>
</reference>
<keyword evidence="3" id="KW-1185">Reference proteome</keyword>
<sequence length="157" mass="17949">MFVTINGKRKEIRGSKSPEEHAKSVFEQIVFPANPESIAIVAHSYGGIVTLSLARNFRQYFPKKVFGVAFTDSVHFVPRGEEEIMSFLKKIGKNFVSSNEPVNVKISVTENDIPCYSAGHTKHEWTSYSCKDALFEFLEEKYDEFISENYSKKPRLE</sequence>
<feature type="domain" description="Arb2" evidence="1">
    <location>
        <begin position="8"/>
        <end position="102"/>
    </location>
</feature>
<evidence type="ECO:0000259" key="1">
    <source>
        <dbReference type="Pfam" id="PF22749"/>
    </source>
</evidence>
<dbReference type="EMBL" id="CAQQ02089390">
    <property type="status" value="NOT_ANNOTATED_CDS"/>
    <property type="molecule type" value="Genomic_DNA"/>
</dbReference>
<dbReference type="GO" id="GO:0035197">
    <property type="term" value="F:siRNA binding"/>
    <property type="evidence" value="ECO:0007669"/>
    <property type="project" value="TreeGrafter"/>
</dbReference>
<dbReference type="EnsemblMetazoa" id="MESCA004344-RA">
    <property type="protein sequence ID" value="MESCA004344-PA"/>
    <property type="gene ID" value="MESCA004344"/>
</dbReference>
<dbReference type="Pfam" id="PF22749">
    <property type="entry name" value="Arb2"/>
    <property type="match status" value="1"/>
</dbReference>
<dbReference type="PANTHER" id="PTHR21357">
    <property type="entry name" value="FAM172 FAMILY PROTEIN HOMOLOG CG10038"/>
    <property type="match status" value="1"/>
</dbReference>
<name>T1GLE3_MEGSC</name>